<evidence type="ECO:0000259" key="2">
    <source>
        <dbReference type="Pfam" id="PF04892"/>
    </source>
</evidence>
<keyword evidence="4" id="KW-1185">Reference proteome</keyword>
<dbReference type="RefSeq" id="WP_074879157.1">
    <property type="nucleotide sequence ID" value="NZ_FOXI01000011.1"/>
</dbReference>
<dbReference type="PANTHER" id="PTHR28008">
    <property type="entry name" value="DOMAIN PROTEIN, PUTATIVE (AFU_ORTHOLOGUE AFUA_3G10980)-RELATED"/>
    <property type="match status" value="1"/>
</dbReference>
<reference evidence="4" key="1">
    <citation type="submission" date="2016-10" db="EMBL/GenBank/DDBJ databases">
        <authorList>
            <person name="Varghese N."/>
            <person name="Submissions S."/>
        </authorList>
    </citation>
    <scope>NUCLEOTIDE SEQUENCE [LARGE SCALE GENOMIC DNA]</scope>
    <source>
        <strain evidence="4">CGMCC 1.10329</strain>
    </source>
</reference>
<evidence type="ECO:0000256" key="1">
    <source>
        <dbReference type="SAM" id="Phobius"/>
    </source>
</evidence>
<dbReference type="NCBIfam" id="NF037970">
    <property type="entry name" value="vanZ_1"/>
    <property type="match status" value="1"/>
</dbReference>
<feature type="transmembrane region" description="Helical" evidence="1">
    <location>
        <begin position="107"/>
        <end position="127"/>
    </location>
</feature>
<gene>
    <name evidence="3" type="ORF">SAMN05216277_11142</name>
</gene>
<keyword evidence="1" id="KW-0812">Transmembrane</keyword>
<organism evidence="3 4">
    <name type="scientific">Halolamina pelagica</name>
    <dbReference type="NCBI Taxonomy" id="699431"/>
    <lineage>
        <taxon>Archaea</taxon>
        <taxon>Methanobacteriati</taxon>
        <taxon>Methanobacteriota</taxon>
        <taxon>Stenosarchaea group</taxon>
        <taxon>Halobacteria</taxon>
        <taxon>Halobacteriales</taxon>
        <taxon>Haloferacaceae</taxon>
    </lineage>
</organism>
<accession>A0A1I5U023</accession>
<keyword evidence="1" id="KW-0472">Membrane</keyword>
<evidence type="ECO:0000313" key="3">
    <source>
        <dbReference type="EMBL" id="SFP88619.1"/>
    </source>
</evidence>
<sequence>MRNLPVPLLPRLVRWLGVLSAAAVIFYFSVLDTVAAPGGGGGPLWDKQLHFLAYAGLTAATAYATATWERPGRRRAAAVLLGVLLYGLGIELVQGTLTDRYFSPADLLANVIGVALGSLWFAAERYLAYRRLPAQSRNSSAR</sequence>
<feature type="transmembrane region" description="Helical" evidence="1">
    <location>
        <begin position="76"/>
        <end position="95"/>
    </location>
</feature>
<protein>
    <submittedName>
        <fullName evidence="3">VanZ like family protein</fullName>
    </submittedName>
</protein>
<feature type="transmembrane region" description="Helical" evidence="1">
    <location>
        <begin position="51"/>
        <end position="69"/>
    </location>
</feature>
<dbReference type="InterPro" id="IPR006976">
    <property type="entry name" value="VanZ-like"/>
</dbReference>
<keyword evidence="1" id="KW-1133">Transmembrane helix</keyword>
<feature type="domain" description="VanZ-like" evidence="2">
    <location>
        <begin position="45"/>
        <end position="121"/>
    </location>
</feature>
<feature type="transmembrane region" description="Helical" evidence="1">
    <location>
        <begin position="12"/>
        <end position="31"/>
    </location>
</feature>
<proteinExistence type="predicted"/>
<dbReference type="AlphaFoldDB" id="A0A1I5U023"/>
<dbReference type="Pfam" id="PF04892">
    <property type="entry name" value="VanZ"/>
    <property type="match status" value="1"/>
</dbReference>
<dbReference type="OrthoDB" id="214957at2157"/>
<evidence type="ECO:0000313" key="4">
    <source>
        <dbReference type="Proteomes" id="UP000183769"/>
    </source>
</evidence>
<dbReference type="Proteomes" id="UP000183769">
    <property type="component" value="Unassembled WGS sequence"/>
</dbReference>
<name>A0A1I5U023_9EURY</name>
<dbReference type="EMBL" id="FOXI01000011">
    <property type="protein sequence ID" value="SFP88619.1"/>
    <property type="molecule type" value="Genomic_DNA"/>
</dbReference>
<dbReference type="PANTHER" id="PTHR28008:SF1">
    <property type="entry name" value="DOMAIN PROTEIN, PUTATIVE (AFU_ORTHOLOGUE AFUA_3G10980)-RELATED"/>
    <property type="match status" value="1"/>
</dbReference>